<evidence type="ECO:0000256" key="2">
    <source>
        <dbReference type="ARBA" id="ARBA00022795"/>
    </source>
</evidence>
<name>A0A2R6Y4X3_9BACL</name>
<reference evidence="4" key="1">
    <citation type="journal article" date="2018" name="Sci. Rep.">
        <title>Lignite coal burning seam in the remote Altai Mountains harbors a hydrogen-driven thermophilic microbial community.</title>
        <authorList>
            <person name="Kadnikov V.V."/>
            <person name="Mardanov A.V."/>
            <person name="Ivasenko D.A."/>
            <person name="Antsiferov D.V."/>
            <person name="Beletsky A.V."/>
            <person name="Karnachuk O.V."/>
            <person name="Ravin N.V."/>
        </authorList>
    </citation>
    <scope>NUCLEOTIDE SEQUENCE [LARGE SCALE GENOMIC DNA]</scope>
</reference>
<keyword evidence="3" id="KW-0969">Cilium</keyword>
<organism evidence="3 4">
    <name type="scientific">Candidatus Carbonibacillus altaicus</name>
    <dbReference type="NCBI Taxonomy" id="2163959"/>
    <lineage>
        <taxon>Bacteria</taxon>
        <taxon>Bacillati</taxon>
        <taxon>Bacillota</taxon>
        <taxon>Bacilli</taxon>
        <taxon>Bacillales</taxon>
        <taxon>Candidatus Carbonibacillus</taxon>
    </lineage>
</organism>
<protein>
    <submittedName>
        <fullName evidence="3">Flagellar basal-body rod modification protein FlgD</fullName>
    </submittedName>
</protein>
<dbReference type="Pfam" id="PF03963">
    <property type="entry name" value="FlgD"/>
    <property type="match status" value="1"/>
</dbReference>
<accession>A0A2R6Y4X3</accession>
<comment type="similarity">
    <text evidence="1">Belongs to the FlgD family.</text>
</comment>
<gene>
    <name evidence="3" type="ORF">BSOLF_0916</name>
</gene>
<proteinExistence type="inferred from homology"/>
<keyword evidence="3" id="KW-0966">Cell projection</keyword>
<dbReference type="InterPro" id="IPR005648">
    <property type="entry name" value="FlgD"/>
</dbReference>
<sequence>MEIFNATTASAVPITQDDAYSRTTGSILGQDDFLKLFLAELKYQDPLQPMEDREFLTQLAMFTQMEQLMRLNAQMSEMAATLKEIHDLLANASGAESASGASDATDSTNLTD</sequence>
<dbReference type="GO" id="GO:0044781">
    <property type="term" value="P:bacterial-type flagellum organization"/>
    <property type="evidence" value="ECO:0007669"/>
    <property type="project" value="UniProtKB-KW"/>
</dbReference>
<dbReference type="AlphaFoldDB" id="A0A2R6Y4X3"/>
<dbReference type="EMBL" id="PEBX01000003">
    <property type="protein sequence ID" value="PTQ57721.1"/>
    <property type="molecule type" value="Genomic_DNA"/>
</dbReference>
<dbReference type="Proteomes" id="UP000244338">
    <property type="component" value="Unassembled WGS sequence"/>
</dbReference>
<evidence type="ECO:0000256" key="1">
    <source>
        <dbReference type="ARBA" id="ARBA00010577"/>
    </source>
</evidence>
<keyword evidence="3" id="KW-0282">Flagellum</keyword>
<evidence type="ECO:0000313" key="4">
    <source>
        <dbReference type="Proteomes" id="UP000244338"/>
    </source>
</evidence>
<keyword evidence="2" id="KW-1005">Bacterial flagellum biogenesis</keyword>
<evidence type="ECO:0000313" key="3">
    <source>
        <dbReference type="EMBL" id="PTQ57721.1"/>
    </source>
</evidence>
<comment type="caution">
    <text evidence="3">The sequence shown here is derived from an EMBL/GenBank/DDBJ whole genome shotgun (WGS) entry which is preliminary data.</text>
</comment>